<dbReference type="EMBL" id="WHWC01000013">
    <property type="protein sequence ID" value="KAG8371276.1"/>
    <property type="molecule type" value="Genomic_DNA"/>
</dbReference>
<proteinExistence type="predicted"/>
<feature type="region of interest" description="Disordered" evidence="1">
    <location>
        <begin position="143"/>
        <end position="179"/>
    </location>
</feature>
<feature type="compositionally biased region" description="Polar residues" evidence="1">
    <location>
        <begin position="144"/>
        <end position="161"/>
    </location>
</feature>
<keyword evidence="4" id="KW-1185">Reference proteome</keyword>
<evidence type="ECO:0000313" key="4">
    <source>
        <dbReference type="Proteomes" id="UP000826271"/>
    </source>
</evidence>
<reference evidence="3" key="1">
    <citation type="submission" date="2019-10" db="EMBL/GenBank/DDBJ databases">
        <authorList>
            <person name="Zhang R."/>
            <person name="Pan Y."/>
            <person name="Wang J."/>
            <person name="Ma R."/>
            <person name="Yu S."/>
        </authorList>
    </citation>
    <scope>NUCLEOTIDE SEQUENCE</scope>
    <source>
        <strain evidence="3">LA-IB0</strain>
        <tissue evidence="3">Leaf</tissue>
    </source>
</reference>
<sequence>MGVLQNVIELDYFQGGKIVMFECDWVSPGRAQKQDDNGFTLVNFSRSRQHNDPFVLASQVQQVFYVEDSLEKGSHVVVRAKARDSFDMDPTLSFDGGLIMAPQTRPCSKRNISEVVGKPHQLSRSCSTRHGAAEKQPGICETSMGLNQHGASTVQPNVNTSEQDRAPIQDESTEVAPDL</sequence>
<name>A0AAV6WJJ9_9LAMI</name>
<protein>
    <recommendedName>
        <fullName evidence="2">DUF4216 domain-containing protein</fullName>
    </recommendedName>
</protein>
<feature type="domain" description="DUF4216" evidence="2">
    <location>
        <begin position="8"/>
        <end position="74"/>
    </location>
</feature>
<comment type="caution">
    <text evidence="3">The sequence shown here is derived from an EMBL/GenBank/DDBJ whole genome shotgun (WGS) entry which is preliminary data.</text>
</comment>
<gene>
    <name evidence="3" type="ORF">BUALT_Bualt13G0070700</name>
</gene>
<organism evidence="3 4">
    <name type="scientific">Buddleja alternifolia</name>
    <dbReference type="NCBI Taxonomy" id="168488"/>
    <lineage>
        <taxon>Eukaryota</taxon>
        <taxon>Viridiplantae</taxon>
        <taxon>Streptophyta</taxon>
        <taxon>Embryophyta</taxon>
        <taxon>Tracheophyta</taxon>
        <taxon>Spermatophyta</taxon>
        <taxon>Magnoliopsida</taxon>
        <taxon>eudicotyledons</taxon>
        <taxon>Gunneridae</taxon>
        <taxon>Pentapetalae</taxon>
        <taxon>asterids</taxon>
        <taxon>lamiids</taxon>
        <taxon>Lamiales</taxon>
        <taxon>Scrophulariaceae</taxon>
        <taxon>Buddlejeae</taxon>
        <taxon>Buddleja</taxon>
    </lineage>
</organism>
<dbReference type="PANTHER" id="PTHR48258:SF15">
    <property type="entry name" value="OS02G0543900 PROTEIN"/>
    <property type="match status" value="1"/>
</dbReference>
<evidence type="ECO:0000313" key="3">
    <source>
        <dbReference type="EMBL" id="KAG8371276.1"/>
    </source>
</evidence>
<evidence type="ECO:0000256" key="1">
    <source>
        <dbReference type="SAM" id="MobiDB-lite"/>
    </source>
</evidence>
<dbReference type="PANTHER" id="PTHR48258">
    <property type="entry name" value="DUF4218 DOMAIN-CONTAINING PROTEIN-RELATED"/>
    <property type="match status" value="1"/>
</dbReference>
<evidence type="ECO:0000259" key="2">
    <source>
        <dbReference type="Pfam" id="PF13952"/>
    </source>
</evidence>
<accession>A0AAV6WJJ9</accession>
<dbReference type="AlphaFoldDB" id="A0AAV6WJJ9"/>
<dbReference type="Pfam" id="PF13952">
    <property type="entry name" value="DUF4216"/>
    <property type="match status" value="1"/>
</dbReference>
<dbReference type="InterPro" id="IPR025312">
    <property type="entry name" value="DUF4216"/>
</dbReference>
<dbReference type="Proteomes" id="UP000826271">
    <property type="component" value="Unassembled WGS sequence"/>
</dbReference>